<dbReference type="GO" id="GO:0003676">
    <property type="term" value="F:nucleic acid binding"/>
    <property type="evidence" value="ECO:0007669"/>
    <property type="project" value="InterPro"/>
</dbReference>
<accession>A0A9N9F911</accession>
<dbReference type="EMBL" id="CAJVPZ010002692">
    <property type="protein sequence ID" value="CAG8517724.1"/>
    <property type="molecule type" value="Genomic_DNA"/>
</dbReference>
<dbReference type="Pfam" id="PF03184">
    <property type="entry name" value="DDE_1"/>
    <property type="match status" value="1"/>
</dbReference>
<sequence>MLTTNVTKTEKLKLLVIRSSIKPNTLVRLNYDALSVTYRSNLKTWMQTDIFYKWLLKLDEKFCQDTLKLNEELSSEEELSNKKLENKDKKGKILFMVVVMDASIEVVVEWSLNKDHHSTGHPYTIPDPSDICLTNICIEILSPKTTMHL</sequence>
<organism evidence="2 3">
    <name type="scientific">Racocetra fulgida</name>
    <dbReference type="NCBI Taxonomy" id="60492"/>
    <lineage>
        <taxon>Eukaryota</taxon>
        <taxon>Fungi</taxon>
        <taxon>Fungi incertae sedis</taxon>
        <taxon>Mucoromycota</taxon>
        <taxon>Glomeromycotina</taxon>
        <taxon>Glomeromycetes</taxon>
        <taxon>Diversisporales</taxon>
        <taxon>Gigasporaceae</taxon>
        <taxon>Racocetra</taxon>
    </lineage>
</organism>
<name>A0A9N9F911_9GLOM</name>
<reference evidence="2" key="1">
    <citation type="submission" date="2021-06" db="EMBL/GenBank/DDBJ databases">
        <authorList>
            <person name="Kallberg Y."/>
            <person name="Tangrot J."/>
            <person name="Rosling A."/>
        </authorList>
    </citation>
    <scope>NUCLEOTIDE SEQUENCE</scope>
    <source>
        <strain evidence="2">IN212</strain>
    </source>
</reference>
<comment type="caution">
    <text evidence="2">The sequence shown here is derived from an EMBL/GenBank/DDBJ whole genome shotgun (WGS) entry which is preliminary data.</text>
</comment>
<dbReference type="Proteomes" id="UP000789396">
    <property type="component" value="Unassembled WGS sequence"/>
</dbReference>
<gene>
    <name evidence="2" type="ORF">RFULGI_LOCUS3202</name>
</gene>
<keyword evidence="3" id="KW-1185">Reference proteome</keyword>
<proteinExistence type="predicted"/>
<evidence type="ECO:0000259" key="1">
    <source>
        <dbReference type="Pfam" id="PF03184"/>
    </source>
</evidence>
<evidence type="ECO:0000313" key="3">
    <source>
        <dbReference type="Proteomes" id="UP000789396"/>
    </source>
</evidence>
<dbReference type="AlphaFoldDB" id="A0A9N9F911"/>
<evidence type="ECO:0000313" key="2">
    <source>
        <dbReference type="EMBL" id="CAG8517724.1"/>
    </source>
</evidence>
<feature type="domain" description="DDE-1" evidence="1">
    <location>
        <begin position="1"/>
        <end position="57"/>
    </location>
</feature>
<dbReference type="InterPro" id="IPR004875">
    <property type="entry name" value="DDE_SF_endonuclease_dom"/>
</dbReference>
<dbReference type="OrthoDB" id="2441471at2759"/>
<protein>
    <submittedName>
        <fullName evidence="2">18828_t:CDS:1</fullName>
    </submittedName>
</protein>